<evidence type="ECO:0000256" key="3">
    <source>
        <dbReference type="SAM" id="SignalP"/>
    </source>
</evidence>
<feature type="signal peptide" evidence="3">
    <location>
        <begin position="1"/>
        <end position="20"/>
    </location>
</feature>
<dbReference type="GO" id="GO:0016747">
    <property type="term" value="F:acyltransferase activity, transferring groups other than amino-acyl groups"/>
    <property type="evidence" value="ECO:0007669"/>
    <property type="project" value="InterPro"/>
</dbReference>
<evidence type="ECO:0000313" key="6">
    <source>
        <dbReference type="Proteomes" id="UP000663880"/>
    </source>
</evidence>
<name>A0A821PDL5_9NEOP</name>
<sequence length="631" mass="71889">MATSRRILSLCVLSATFVAAKKEITELSLPRLFHLDDYDRCLAAGGLYCTGTFKLTQRQSSSAYNHIQEYSSDPRHFNRTLIHRGYCISARCPSEPNTTLRFERCVDQHALVPGLKASILSHTCSSQKESKDVDTAELAYLCVIGLLVALNVVGTLYDVITDTKNPYILAWSIRCNWNRLTTTFEDGDSRLTSLTPIQGLRVLLLVLVMMTHTSEIQHKLYLYNPNRLEQLLQHPAAMLIRNGSALVMGFVVISNFLLAYSLLLISKTRKLSLAHLPMCLLHRLMRLAPVHLVVVGFAATWWRRVGDGPQWQSVVGAESDVCRRKFLSHVFFLQNLVNPDEHCLLQTWFLAVDMQLYIMAAALTLWLQQTGRRAVPLLTALFFGSCLLNVFLAYVNDWKSLLYIMLPENVRNTFRTEPSFYRFYVAPWGSLPACLLGLWLAHVHYNIQESGYNFFDYKILRWTFHLIIPIHVACIKSGSYIEDSTSRLTTALYLGVERPLFAILAAFYVLGFVNNVDNFIRRIMSIRFLQVAGRMSLSVLMLHWCVNLILVGSRRTLSEVSVANIASDLISTIWWTYVIAVPLSLLVEAPFQKTLNTFISSLQASQTPTIRHQKPSPKNTRRRKSSLKKWR</sequence>
<evidence type="ECO:0000256" key="1">
    <source>
        <dbReference type="SAM" id="MobiDB-lite"/>
    </source>
</evidence>
<keyword evidence="2" id="KW-1133">Transmembrane helix</keyword>
<feature type="transmembrane region" description="Helical" evidence="2">
    <location>
        <begin position="348"/>
        <end position="367"/>
    </location>
</feature>
<protein>
    <recommendedName>
        <fullName evidence="4">Acyltransferase 3 domain-containing protein</fullName>
    </recommendedName>
</protein>
<evidence type="ECO:0000256" key="2">
    <source>
        <dbReference type="SAM" id="Phobius"/>
    </source>
</evidence>
<feature type="transmembrane region" description="Helical" evidence="2">
    <location>
        <begin position="138"/>
        <end position="160"/>
    </location>
</feature>
<dbReference type="InterPro" id="IPR002656">
    <property type="entry name" value="Acyl_transf_3_dom"/>
</dbReference>
<feature type="transmembrane region" description="Helical" evidence="2">
    <location>
        <begin position="572"/>
        <end position="591"/>
    </location>
</feature>
<feature type="compositionally biased region" description="Basic residues" evidence="1">
    <location>
        <begin position="611"/>
        <end position="631"/>
    </location>
</feature>
<feature type="region of interest" description="Disordered" evidence="1">
    <location>
        <begin position="606"/>
        <end position="631"/>
    </location>
</feature>
<dbReference type="AlphaFoldDB" id="A0A821PDL5"/>
<feature type="chain" id="PRO_5032481850" description="Acyltransferase 3 domain-containing protein" evidence="3">
    <location>
        <begin position="21"/>
        <end position="631"/>
    </location>
</feature>
<gene>
    <name evidence="5" type="ORF">PMACD_LOCUS3618</name>
</gene>
<feature type="transmembrane region" description="Helical" evidence="2">
    <location>
        <begin position="243"/>
        <end position="263"/>
    </location>
</feature>
<keyword evidence="6" id="KW-1185">Reference proteome</keyword>
<dbReference type="EMBL" id="CAJOBZ010000006">
    <property type="protein sequence ID" value="CAF4803975.1"/>
    <property type="molecule type" value="Genomic_DNA"/>
</dbReference>
<dbReference type="OrthoDB" id="10265389at2759"/>
<dbReference type="PANTHER" id="PTHR11161:SF22">
    <property type="entry name" value="ACYLTRANSFERASE 3 DOMAIN-CONTAINING PROTEIN-RELATED"/>
    <property type="match status" value="1"/>
</dbReference>
<keyword evidence="2" id="KW-0812">Transmembrane</keyword>
<feature type="transmembrane region" description="Helical" evidence="2">
    <location>
        <begin position="532"/>
        <end position="552"/>
    </location>
</feature>
<feature type="transmembrane region" description="Helical" evidence="2">
    <location>
        <begin position="421"/>
        <end position="441"/>
    </location>
</feature>
<dbReference type="PANTHER" id="PTHR11161">
    <property type="entry name" value="O-ACYLTRANSFERASE"/>
    <property type="match status" value="1"/>
</dbReference>
<dbReference type="Proteomes" id="UP000663880">
    <property type="component" value="Unassembled WGS sequence"/>
</dbReference>
<accession>A0A821PDL5</accession>
<dbReference type="Pfam" id="PF01757">
    <property type="entry name" value="Acyl_transf_3"/>
    <property type="match status" value="1"/>
</dbReference>
<evidence type="ECO:0000313" key="5">
    <source>
        <dbReference type="EMBL" id="CAF4803975.1"/>
    </source>
</evidence>
<dbReference type="InterPro" id="IPR052728">
    <property type="entry name" value="O2_lipid_transport_reg"/>
</dbReference>
<evidence type="ECO:0000259" key="4">
    <source>
        <dbReference type="Pfam" id="PF01757"/>
    </source>
</evidence>
<feature type="domain" description="Acyltransferase 3" evidence="4">
    <location>
        <begin position="197"/>
        <end position="587"/>
    </location>
</feature>
<feature type="transmembrane region" description="Helical" evidence="2">
    <location>
        <begin position="284"/>
        <end position="302"/>
    </location>
</feature>
<comment type="caution">
    <text evidence="5">The sequence shown here is derived from an EMBL/GenBank/DDBJ whole genome shotgun (WGS) entry which is preliminary data.</text>
</comment>
<proteinExistence type="predicted"/>
<reference evidence="5" key="1">
    <citation type="submission" date="2021-02" db="EMBL/GenBank/DDBJ databases">
        <authorList>
            <person name="Steward A R."/>
        </authorList>
    </citation>
    <scope>NUCLEOTIDE SEQUENCE</scope>
</reference>
<feature type="transmembrane region" description="Helical" evidence="2">
    <location>
        <begin position="501"/>
        <end position="520"/>
    </location>
</feature>
<keyword evidence="3" id="KW-0732">Signal</keyword>
<organism evidence="5 6">
    <name type="scientific">Pieris macdunnoughi</name>
    <dbReference type="NCBI Taxonomy" id="345717"/>
    <lineage>
        <taxon>Eukaryota</taxon>
        <taxon>Metazoa</taxon>
        <taxon>Ecdysozoa</taxon>
        <taxon>Arthropoda</taxon>
        <taxon>Hexapoda</taxon>
        <taxon>Insecta</taxon>
        <taxon>Pterygota</taxon>
        <taxon>Neoptera</taxon>
        <taxon>Endopterygota</taxon>
        <taxon>Lepidoptera</taxon>
        <taxon>Glossata</taxon>
        <taxon>Ditrysia</taxon>
        <taxon>Papilionoidea</taxon>
        <taxon>Pieridae</taxon>
        <taxon>Pierinae</taxon>
        <taxon>Pieris</taxon>
    </lineage>
</organism>
<keyword evidence="2" id="KW-0472">Membrane</keyword>
<feature type="transmembrane region" description="Helical" evidence="2">
    <location>
        <begin position="374"/>
        <end position="395"/>
    </location>
</feature>
<feature type="transmembrane region" description="Helical" evidence="2">
    <location>
        <begin position="462"/>
        <end position="481"/>
    </location>
</feature>